<accession>A0A1Y5TX55</accession>
<evidence type="ECO:0000259" key="2">
    <source>
        <dbReference type="Pfam" id="PF13449"/>
    </source>
</evidence>
<sequence>MIRLKFLMLLSALALVSGVSAQAEARLVGSYTWNSFDGRVGGISALEIAPDGLDFTAMNDRATLFEGRLIRGGAGEVVGVRAAIRPMMRPNGRRADSGGADTEGLAIAPDGTLYASLEGPARVWRVTPGETVPRPLRIPGEFRALPRNGALEAMAIAPDNSLFVIPESPVRDGTFAIYRYQGGTWTTAFKMTATEGFAPVGADFGPDGRLYILERNFSMLGFRSQVRRITLAPLGSELILQTARGVHDNLEGIAVWQDAGGAIRLTMVSDDNFFAIQKTEFVDYRLD</sequence>
<dbReference type="Gene3D" id="2.130.10.10">
    <property type="entry name" value="YVTN repeat-like/Quinoprotein amine dehydrogenase"/>
    <property type="match status" value="1"/>
</dbReference>
<proteinExistence type="predicted"/>
<dbReference type="Proteomes" id="UP000193900">
    <property type="component" value="Unassembled WGS sequence"/>
</dbReference>
<evidence type="ECO:0000313" key="4">
    <source>
        <dbReference type="Proteomes" id="UP000193900"/>
    </source>
</evidence>
<dbReference type="EMBL" id="FWFZ01000038">
    <property type="protein sequence ID" value="SLN75931.1"/>
    <property type="molecule type" value="Genomic_DNA"/>
</dbReference>
<dbReference type="InterPro" id="IPR027372">
    <property type="entry name" value="Phytase-like_dom"/>
</dbReference>
<dbReference type="PIRSF" id="PIRSF031900">
    <property type="entry name" value="UCP031900"/>
    <property type="match status" value="1"/>
</dbReference>
<protein>
    <recommendedName>
        <fullName evidence="2">Phytase-like domain-containing protein</fullName>
    </recommendedName>
</protein>
<evidence type="ECO:0000313" key="3">
    <source>
        <dbReference type="EMBL" id="SLN75931.1"/>
    </source>
</evidence>
<keyword evidence="4" id="KW-1185">Reference proteome</keyword>
<gene>
    <name evidence="3" type="ORF">ROA7023_04061</name>
</gene>
<dbReference type="AlphaFoldDB" id="A0A1Y5TX55"/>
<evidence type="ECO:0000256" key="1">
    <source>
        <dbReference type="SAM" id="SignalP"/>
    </source>
</evidence>
<dbReference type="RefSeq" id="WP_085880772.1">
    <property type="nucleotide sequence ID" value="NZ_FWFZ01000038.1"/>
</dbReference>
<keyword evidence="1" id="KW-0732">Signal</keyword>
<reference evidence="3 4" key="1">
    <citation type="submission" date="2017-03" db="EMBL/GenBank/DDBJ databases">
        <authorList>
            <person name="Afonso C.L."/>
            <person name="Miller P.J."/>
            <person name="Scott M.A."/>
            <person name="Spackman E."/>
            <person name="Goraichik I."/>
            <person name="Dimitrov K.M."/>
            <person name="Suarez D.L."/>
            <person name="Swayne D.E."/>
        </authorList>
    </citation>
    <scope>NUCLEOTIDE SEQUENCE [LARGE SCALE GENOMIC DNA]</scope>
    <source>
        <strain evidence="3 4">CECT 7023</strain>
    </source>
</reference>
<organism evidence="3 4">
    <name type="scientific">Roseisalinus antarcticus</name>
    <dbReference type="NCBI Taxonomy" id="254357"/>
    <lineage>
        <taxon>Bacteria</taxon>
        <taxon>Pseudomonadati</taxon>
        <taxon>Pseudomonadota</taxon>
        <taxon>Alphaproteobacteria</taxon>
        <taxon>Rhodobacterales</taxon>
        <taxon>Roseobacteraceae</taxon>
        <taxon>Roseisalinus</taxon>
    </lineage>
</organism>
<dbReference type="InterPro" id="IPR014567">
    <property type="entry name" value="UCP031900"/>
</dbReference>
<name>A0A1Y5TX55_9RHOB</name>
<feature type="chain" id="PRO_5012215700" description="Phytase-like domain-containing protein" evidence="1">
    <location>
        <begin position="26"/>
        <end position="287"/>
    </location>
</feature>
<dbReference type="Pfam" id="PF13449">
    <property type="entry name" value="Phytase-like"/>
    <property type="match status" value="1"/>
</dbReference>
<dbReference type="SUPFAM" id="SSF101898">
    <property type="entry name" value="NHL repeat"/>
    <property type="match status" value="1"/>
</dbReference>
<dbReference type="OrthoDB" id="9798693at2"/>
<dbReference type="InterPro" id="IPR015943">
    <property type="entry name" value="WD40/YVTN_repeat-like_dom_sf"/>
</dbReference>
<feature type="domain" description="Phytase-like" evidence="2">
    <location>
        <begin position="39"/>
        <end position="273"/>
    </location>
</feature>
<feature type="signal peptide" evidence="1">
    <location>
        <begin position="1"/>
        <end position="25"/>
    </location>
</feature>